<proteinExistence type="predicted"/>
<gene>
    <name evidence="1" type="ORF">HD597_000426</name>
</gene>
<comment type="caution">
    <text evidence="1">The sequence shown here is derived from an EMBL/GenBank/DDBJ whole genome shotgun (WGS) entry which is preliminary data.</text>
</comment>
<dbReference type="PROSITE" id="PS51257">
    <property type="entry name" value="PROKAR_LIPOPROTEIN"/>
    <property type="match status" value="1"/>
</dbReference>
<protein>
    <submittedName>
        <fullName evidence="1">Uncharacterized protein</fullName>
    </submittedName>
</protein>
<reference evidence="1" key="1">
    <citation type="submission" date="2022-06" db="EMBL/GenBank/DDBJ databases">
        <title>Sequencing the genomes of 1000 actinobacteria strains.</title>
        <authorList>
            <person name="Klenk H.-P."/>
        </authorList>
    </citation>
    <scope>NUCLEOTIDE SEQUENCE</scope>
    <source>
        <strain evidence="1">DSM 46694</strain>
    </source>
</reference>
<accession>A0A9X2G6X0</accession>
<dbReference type="EMBL" id="JAMZEB010000001">
    <property type="protein sequence ID" value="MCP2353406.1"/>
    <property type="molecule type" value="Genomic_DNA"/>
</dbReference>
<evidence type="ECO:0000313" key="1">
    <source>
        <dbReference type="EMBL" id="MCP2353406.1"/>
    </source>
</evidence>
<keyword evidence="2" id="KW-1185">Reference proteome</keyword>
<sequence>MDRMVLGVGGQGQFRLIAGQGAVGAGCDFDGLMA</sequence>
<evidence type="ECO:0000313" key="2">
    <source>
        <dbReference type="Proteomes" id="UP001139648"/>
    </source>
</evidence>
<name>A0A9X2G6X0_9ACTN</name>
<dbReference type="Proteomes" id="UP001139648">
    <property type="component" value="Unassembled WGS sequence"/>
</dbReference>
<organism evidence="1 2">
    <name type="scientific">Nonomuraea thailandensis</name>
    <dbReference type="NCBI Taxonomy" id="1188745"/>
    <lineage>
        <taxon>Bacteria</taxon>
        <taxon>Bacillati</taxon>
        <taxon>Actinomycetota</taxon>
        <taxon>Actinomycetes</taxon>
        <taxon>Streptosporangiales</taxon>
        <taxon>Streptosporangiaceae</taxon>
        <taxon>Nonomuraea</taxon>
    </lineage>
</organism>
<dbReference type="AlphaFoldDB" id="A0A9X2G6X0"/>